<comment type="function">
    <text evidence="10">Catalyzes the NAD(P)-dependent oxidation of 4-(phosphooxy)-L-threonine (HTP) into 2-amino-3-oxo-4-(phosphooxy)butyric acid which spontaneously decarboxylates to form 3-amino-2-oxopropyl phosphate (AHAP).</text>
</comment>
<dbReference type="STRING" id="222136.BBW65_03185"/>
<evidence type="ECO:0000313" key="12">
    <source>
        <dbReference type="Proteomes" id="UP000092884"/>
    </source>
</evidence>
<feature type="binding site" evidence="10">
    <location>
        <position position="262"/>
    </location>
    <ligand>
        <name>substrate</name>
    </ligand>
</feature>
<dbReference type="PANTHER" id="PTHR30004:SF6">
    <property type="entry name" value="D-THREONATE 4-PHOSPHATE DEHYDROGENASE"/>
    <property type="match status" value="1"/>
</dbReference>
<dbReference type="SUPFAM" id="SSF53659">
    <property type="entry name" value="Isocitrate/Isopropylmalate dehydrogenase-like"/>
    <property type="match status" value="1"/>
</dbReference>
<protein>
    <recommendedName>
        <fullName evidence="10">4-hydroxythreonine-4-phosphate dehydrogenase</fullName>
        <ecNumber evidence="10">1.1.1.262</ecNumber>
    </recommendedName>
    <alternativeName>
        <fullName evidence="10">4-(phosphohydroxy)-L-threonine dehydrogenase</fullName>
    </alternativeName>
</protein>
<feature type="binding site" evidence="10">
    <location>
        <position position="198"/>
    </location>
    <ligand>
        <name>a divalent metal cation</name>
        <dbReference type="ChEBI" id="CHEBI:60240"/>
        <note>ligand shared between dimeric partners</note>
    </ligand>
</feature>
<evidence type="ECO:0000256" key="6">
    <source>
        <dbReference type="ARBA" id="ARBA00023002"/>
    </source>
</evidence>
<evidence type="ECO:0000256" key="7">
    <source>
        <dbReference type="ARBA" id="ARBA00023027"/>
    </source>
</evidence>
<name>A0A1B1U531_9HELI</name>
<feature type="binding site" evidence="10">
    <location>
        <position position="159"/>
    </location>
    <ligand>
        <name>a divalent metal cation</name>
        <dbReference type="ChEBI" id="CHEBI:60240"/>
        <note>ligand shared between dimeric partners</note>
    </ligand>
</feature>
<evidence type="ECO:0000256" key="2">
    <source>
        <dbReference type="ARBA" id="ARBA00022723"/>
    </source>
</evidence>
<dbReference type="GO" id="GO:0050570">
    <property type="term" value="F:4-hydroxythreonine-4-phosphate dehydrogenase activity"/>
    <property type="evidence" value="ECO:0007669"/>
    <property type="project" value="UniProtKB-UniRule"/>
</dbReference>
<accession>A0A1B1U531</accession>
<keyword evidence="2 10" id="KW-0479">Metal-binding</keyword>
<feature type="binding site" evidence="10">
    <location>
        <position position="131"/>
    </location>
    <ligand>
        <name>substrate</name>
    </ligand>
</feature>
<keyword evidence="5 10" id="KW-0521">NADP</keyword>
<keyword evidence="7 10" id="KW-0520">NAD</keyword>
<dbReference type="EC" id="1.1.1.262" evidence="10"/>
<keyword evidence="12" id="KW-1185">Reference proteome</keyword>
<dbReference type="GO" id="GO:0008615">
    <property type="term" value="P:pyridoxine biosynthetic process"/>
    <property type="evidence" value="ECO:0007669"/>
    <property type="project" value="UniProtKB-UniRule"/>
</dbReference>
<feature type="binding site" evidence="10">
    <location>
        <position position="280"/>
    </location>
    <ligand>
        <name>substrate</name>
    </ligand>
</feature>
<comment type="cofactor">
    <cofactor evidence="10">
        <name>Zn(2+)</name>
        <dbReference type="ChEBI" id="CHEBI:29105"/>
    </cofactor>
    <cofactor evidence="10">
        <name>Mg(2+)</name>
        <dbReference type="ChEBI" id="CHEBI:18420"/>
    </cofactor>
    <cofactor evidence="10">
        <name>Co(2+)</name>
        <dbReference type="ChEBI" id="CHEBI:48828"/>
    </cofactor>
</comment>
<evidence type="ECO:0000256" key="1">
    <source>
        <dbReference type="ARBA" id="ARBA00022490"/>
    </source>
</evidence>
<comment type="pathway">
    <text evidence="10">Cofactor biosynthesis; pyridoxine 5'-phosphate biosynthesis; pyridoxine 5'-phosphate from D-erythrose 4-phosphate: step 4/5.</text>
</comment>
<evidence type="ECO:0000256" key="10">
    <source>
        <dbReference type="HAMAP-Rule" id="MF_02086"/>
    </source>
</evidence>
<keyword evidence="6 10" id="KW-0560">Oxidoreductase</keyword>
<dbReference type="GO" id="GO:0050897">
    <property type="term" value="F:cobalt ion binding"/>
    <property type="evidence" value="ECO:0007669"/>
    <property type="project" value="UniProtKB-UniRule"/>
</dbReference>
<dbReference type="GO" id="GO:0000287">
    <property type="term" value="F:magnesium ion binding"/>
    <property type="evidence" value="ECO:0007669"/>
    <property type="project" value="UniProtKB-UniRule"/>
</dbReference>
<dbReference type="GO" id="GO:0005737">
    <property type="term" value="C:cytoplasm"/>
    <property type="evidence" value="ECO:0007669"/>
    <property type="project" value="UniProtKB-SubCell"/>
</dbReference>
<comment type="miscellaneous">
    <text evidence="10">The active site is located at the dimer interface.</text>
</comment>
<dbReference type="Gene3D" id="3.40.718.10">
    <property type="entry name" value="Isopropylmalate Dehydrogenase"/>
    <property type="match status" value="1"/>
</dbReference>
<keyword evidence="4 10" id="KW-0460">Magnesium</keyword>
<keyword evidence="1 10" id="KW-0963">Cytoplasm</keyword>
<evidence type="ECO:0000256" key="8">
    <source>
        <dbReference type="ARBA" id="ARBA00023096"/>
    </source>
</evidence>
<evidence type="ECO:0000256" key="4">
    <source>
        <dbReference type="ARBA" id="ARBA00022842"/>
    </source>
</evidence>
<evidence type="ECO:0000256" key="5">
    <source>
        <dbReference type="ARBA" id="ARBA00022857"/>
    </source>
</evidence>
<gene>
    <name evidence="10 11" type="primary">pdxA</name>
    <name evidence="11" type="ORF">BBW65_03185</name>
</gene>
<dbReference type="Proteomes" id="UP000092884">
    <property type="component" value="Chromosome"/>
</dbReference>
<sequence>MNQSSHPRPKIAISCGDINGVGLEILLKSHQAILDQVEPIYCVHFELLQQASQRLNLPMPDTLKPTHCLPPPAPIPQITPSLISKESGLYSYESFILACTLCETHAAQAITTLPIHKKAWNLAGITEIGHTEALSKRYKQKGIMMLGCEKMFVALFSDHIPLKEVASHIKQEDLQRFFVRLFQSLKAQKYCVMGLNPHCGDGGIIGDEDSIIAQAIKESNAWLGGDYFVGPIPCDCAFIPSKRQEFQIWVGMYHDIALSTLKALYFDESINVTLGIDILRTSVDHGVAFDIAYSNQAKTRSYLNAIAYAKTLIHQKEH</sequence>
<comment type="subcellular location">
    <subcellularLocation>
        <location evidence="10">Cytoplasm</location>
    </subcellularLocation>
</comment>
<organism evidence="11 12">
    <name type="scientific">Helicobacter enhydrae</name>
    <dbReference type="NCBI Taxonomy" id="222136"/>
    <lineage>
        <taxon>Bacteria</taxon>
        <taxon>Pseudomonadati</taxon>
        <taxon>Campylobacterota</taxon>
        <taxon>Epsilonproteobacteria</taxon>
        <taxon>Campylobacterales</taxon>
        <taxon>Helicobacteraceae</taxon>
        <taxon>Helicobacter</taxon>
    </lineage>
</organism>
<comment type="catalytic activity">
    <reaction evidence="10">
        <text>4-(phosphooxy)-L-threonine + NAD(+) = 3-amino-2-oxopropyl phosphate + CO2 + NADH</text>
        <dbReference type="Rhea" id="RHEA:32275"/>
        <dbReference type="ChEBI" id="CHEBI:16526"/>
        <dbReference type="ChEBI" id="CHEBI:57279"/>
        <dbReference type="ChEBI" id="CHEBI:57540"/>
        <dbReference type="ChEBI" id="CHEBI:57945"/>
        <dbReference type="ChEBI" id="CHEBI:58452"/>
        <dbReference type="EC" id="1.1.1.262"/>
    </reaction>
</comment>
<dbReference type="EMBL" id="CP016503">
    <property type="protein sequence ID" value="ANV97866.1"/>
    <property type="molecule type" value="Genomic_DNA"/>
</dbReference>
<proteinExistence type="inferred from homology"/>
<dbReference type="OrthoDB" id="9801783at2"/>
<keyword evidence="3 10" id="KW-0862">Zinc</keyword>
<dbReference type="KEGG" id="het:BBW65_03185"/>
<reference evidence="12" key="1">
    <citation type="submission" date="2016-07" db="EMBL/GenBank/DDBJ databases">
        <authorList>
            <person name="Florea S."/>
            <person name="Webb J.S."/>
            <person name="Jaromczyk J."/>
            <person name="Schardl C.L."/>
        </authorList>
    </citation>
    <scope>NUCLEOTIDE SEQUENCE [LARGE SCALE GENOMIC DNA]</scope>
    <source>
        <strain evidence="12">MIT 01-6242</strain>
    </source>
</reference>
<dbReference type="NCBIfam" id="NF003040">
    <property type="entry name" value="PRK03946.1"/>
    <property type="match status" value="1"/>
</dbReference>
<keyword evidence="9 10" id="KW-0170">Cobalt</keyword>
<dbReference type="GO" id="GO:0008270">
    <property type="term" value="F:zinc ion binding"/>
    <property type="evidence" value="ECO:0007669"/>
    <property type="project" value="UniProtKB-UniRule"/>
</dbReference>
<comment type="subunit">
    <text evidence="10">Homodimer.</text>
</comment>
<dbReference type="HAMAP" id="MF_02086">
    <property type="entry name" value="PdxA_Epsilonprot"/>
    <property type="match status" value="1"/>
</dbReference>
<keyword evidence="8 10" id="KW-0664">Pyridoxine biosynthesis</keyword>
<dbReference type="InterPro" id="IPR005255">
    <property type="entry name" value="PdxA_fam"/>
</dbReference>
<dbReference type="GO" id="GO:0042823">
    <property type="term" value="P:pyridoxal phosphate biosynthetic process"/>
    <property type="evidence" value="ECO:0007669"/>
    <property type="project" value="UniProtKB-UniRule"/>
</dbReference>
<feature type="binding site" evidence="10">
    <location>
        <position position="254"/>
    </location>
    <ligand>
        <name>a divalent metal cation</name>
        <dbReference type="ChEBI" id="CHEBI:60240"/>
        <note>ligand shared between dimeric partners</note>
    </ligand>
</feature>
<evidence type="ECO:0000256" key="3">
    <source>
        <dbReference type="ARBA" id="ARBA00022833"/>
    </source>
</evidence>
<dbReference type="GO" id="GO:0051287">
    <property type="term" value="F:NAD binding"/>
    <property type="evidence" value="ECO:0007669"/>
    <property type="project" value="InterPro"/>
</dbReference>
<dbReference type="InterPro" id="IPR037539">
    <property type="entry name" value="PdxA_epsilonprot"/>
</dbReference>
<evidence type="ECO:0000313" key="11">
    <source>
        <dbReference type="EMBL" id="ANV97866.1"/>
    </source>
</evidence>
<dbReference type="Pfam" id="PF04166">
    <property type="entry name" value="PdxA"/>
    <property type="match status" value="1"/>
</dbReference>
<dbReference type="PANTHER" id="PTHR30004">
    <property type="entry name" value="4-HYDROXYTHREONINE-4-PHOSPHATE DEHYDROGENASE"/>
    <property type="match status" value="1"/>
</dbReference>
<dbReference type="RefSeq" id="WP_066339607.1">
    <property type="nucleotide sequence ID" value="NZ_CP016503.1"/>
</dbReference>
<comment type="similarity">
    <text evidence="10">Belongs to the PdxA family.</text>
</comment>
<dbReference type="UniPathway" id="UPA00244">
    <property type="reaction ID" value="UER00312"/>
</dbReference>
<feature type="binding site" evidence="10">
    <location>
        <position position="130"/>
    </location>
    <ligand>
        <name>substrate</name>
    </ligand>
</feature>
<dbReference type="AlphaFoldDB" id="A0A1B1U531"/>
<evidence type="ECO:0000256" key="9">
    <source>
        <dbReference type="ARBA" id="ARBA00023285"/>
    </source>
</evidence>
<feature type="binding site" evidence="10">
    <location>
        <position position="271"/>
    </location>
    <ligand>
        <name>substrate</name>
    </ligand>
</feature>